<dbReference type="CDD" id="cd00200">
    <property type="entry name" value="WD40"/>
    <property type="match status" value="1"/>
</dbReference>
<dbReference type="PROSITE" id="PS50294">
    <property type="entry name" value="WD_REPEATS_REGION"/>
    <property type="match status" value="1"/>
</dbReference>
<feature type="compositionally biased region" description="Acidic residues" evidence="2">
    <location>
        <begin position="101"/>
        <end position="110"/>
    </location>
</feature>
<dbReference type="STRING" id="9009.A0A226MGV1"/>
<dbReference type="SMART" id="SM00320">
    <property type="entry name" value="WD40"/>
    <property type="match status" value="6"/>
</dbReference>
<dbReference type="InterPro" id="IPR015943">
    <property type="entry name" value="WD40/YVTN_repeat-like_dom_sf"/>
</dbReference>
<reference evidence="3 4" key="1">
    <citation type="submission" date="2016-07" db="EMBL/GenBank/DDBJ databases">
        <title>Disparate Historic Effective Population Sizes Predicted by Modern Levels of Genome Diversity for the Scaled Quail (Callipepla squamata) and the Northern Bobwhite (Colinus virginianus): Inferences from First and Second Generation Draft Genome Assemblies for Sympatric New World Quail.</title>
        <authorList>
            <person name="Oldeschulte D.L."/>
            <person name="Halley Y.A."/>
            <person name="Bhattarai E.K."/>
            <person name="Brashear W.A."/>
            <person name="Hill J."/>
            <person name="Metz R.P."/>
            <person name="Johnson C.D."/>
            <person name="Rollins D."/>
            <person name="Peterson M.J."/>
            <person name="Bickhart D.M."/>
            <person name="Decker J.E."/>
            <person name="Seabury C.M."/>
        </authorList>
    </citation>
    <scope>NUCLEOTIDE SEQUENCE [LARGE SCALE GENOMIC DNA]</scope>
    <source>
        <strain evidence="3 4">Texas</strain>
        <tissue evidence="3">Leg muscle</tissue>
    </source>
</reference>
<feature type="compositionally biased region" description="Basic and acidic residues" evidence="2">
    <location>
        <begin position="91"/>
        <end position="100"/>
    </location>
</feature>
<sequence>MQLSYPRAQLGFADRGLLDKKSLKICAAVSRYWASVAKEVEKGHVCRKAVQKNTIYLQGLYPRGAVSDYAKIVSVAIPQVNEKGCVIKVRDHSSGSKTKEDEEEEEEDENSLQAAYRDLQTYTIQLEERNVFCGSYNVHVLSDRSDQNRVIHYAGGDLLAIGSADRKVRIFNVLEMREVLPLLSGHAGSIKALLLNEKNGLVFSVCCDLSIRCWNIYSGACTKIFNGHCGTITCLDLHERKFVSGGRDGRVKVWNLDSGLCLKTLKHSNIVYAVKMDGAHVVSGCDRGLVKVWHAGTGTLLKVLEGHLGPVKCLSFDHWHLVSGSSDGYALAWSMVGDLKKCLTAFRHPKEVLSLELLYLRVVSGCADGKIRVFNFLTGSCLRVLVGSSRGDPVSFCVAENRMVINAPSRLLMFQFEDVKWDYTLAADQEVVQKEKQENCPLGTALTRSQKPKSHTSSQIGHLTLETQGANMIMLLLLDLLAKMFRSASKH</sequence>
<dbReference type="InterPro" id="IPR001680">
    <property type="entry name" value="WD40_rpt"/>
</dbReference>
<dbReference type="SUPFAM" id="SSF50978">
    <property type="entry name" value="WD40 repeat-like"/>
    <property type="match status" value="1"/>
</dbReference>
<feature type="region of interest" description="Disordered" evidence="2">
    <location>
        <begin position="91"/>
        <end position="111"/>
    </location>
</feature>
<feature type="repeat" description="WD" evidence="1">
    <location>
        <begin position="183"/>
        <end position="224"/>
    </location>
</feature>
<organism evidence="3 4">
    <name type="scientific">Callipepla squamata</name>
    <name type="common">Scaled quail</name>
    <dbReference type="NCBI Taxonomy" id="9009"/>
    <lineage>
        <taxon>Eukaryota</taxon>
        <taxon>Metazoa</taxon>
        <taxon>Chordata</taxon>
        <taxon>Craniata</taxon>
        <taxon>Vertebrata</taxon>
        <taxon>Euteleostomi</taxon>
        <taxon>Archelosauria</taxon>
        <taxon>Archosauria</taxon>
        <taxon>Dinosauria</taxon>
        <taxon>Saurischia</taxon>
        <taxon>Theropoda</taxon>
        <taxon>Coelurosauria</taxon>
        <taxon>Aves</taxon>
        <taxon>Neognathae</taxon>
        <taxon>Galloanserae</taxon>
        <taxon>Galliformes</taxon>
        <taxon>Odontophoridae</taxon>
        <taxon>Callipepla</taxon>
    </lineage>
</organism>
<gene>
    <name evidence="3" type="ORF">ASZ78_014781</name>
</gene>
<dbReference type="Pfam" id="PF00400">
    <property type="entry name" value="WD40"/>
    <property type="match status" value="3"/>
</dbReference>
<dbReference type="InterPro" id="IPR036322">
    <property type="entry name" value="WD40_repeat_dom_sf"/>
</dbReference>
<dbReference type="PANTHER" id="PTHR19872:SF7">
    <property type="entry name" value="F-BOX AND WD REPEAT DOMAIN CONTAINING PROTEIN 10B-RELATED"/>
    <property type="match status" value="1"/>
</dbReference>
<evidence type="ECO:0000256" key="2">
    <source>
        <dbReference type="SAM" id="MobiDB-lite"/>
    </source>
</evidence>
<dbReference type="PANTHER" id="PTHR19872">
    <property type="entry name" value="UBIQUITIN LIGASE SPECIFICITY FACTOR/HREP PROTEIN"/>
    <property type="match status" value="1"/>
</dbReference>
<dbReference type="InterPro" id="IPR051075">
    <property type="entry name" value="SCF_subunit_WD-repeat"/>
</dbReference>
<dbReference type="AlphaFoldDB" id="A0A226MGV1"/>
<dbReference type="EMBL" id="MCFN01000903">
    <property type="protein sequence ID" value="OXB54511.1"/>
    <property type="molecule type" value="Genomic_DNA"/>
</dbReference>
<evidence type="ECO:0000313" key="3">
    <source>
        <dbReference type="EMBL" id="OXB54511.1"/>
    </source>
</evidence>
<comment type="caution">
    <text evidence="3">The sequence shown here is derived from an EMBL/GenBank/DDBJ whole genome shotgun (WGS) entry which is preliminary data.</text>
</comment>
<accession>A0A226MGV1</accession>
<keyword evidence="4" id="KW-1185">Reference proteome</keyword>
<dbReference type="Gene3D" id="2.130.10.10">
    <property type="entry name" value="YVTN repeat-like/Quinoprotein amine dehydrogenase"/>
    <property type="match status" value="1"/>
</dbReference>
<name>A0A226MGV1_CALSU</name>
<dbReference type="OrthoDB" id="674604at2759"/>
<protein>
    <submittedName>
        <fullName evidence="3">Uncharacterized protein</fullName>
    </submittedName>
</protein>
<evidence type="ECO:0000313" key="4">
    <source>
        <dbReference type="Proteomes" id="UP000198323"/>
    </source>
</evidence>
<evidence type="ECO:0000256" key="1">
    <source>
        <dbReference type="PROSITE-ProRule" id="PRU00221"/>
    </source>
</evidence>
<keyword evidence="1" id="KW-0853">WD repeat</keyword>
<dbReference type="PROSITE" id="PS50082">
    <property type="entry name" value="WD_REPEATS_2"/>
    <property type="match status" value="2"/>
</dbReference>
<feature type="repeat" description="WD" evidence="1">
    <location>
        <begin position="225"/>
        <end position="264"/>
    </location>
</feature>
<dbReference type="Proteomes" id="UP000198323">
    <property type="component" value="Unassembled WGS sequence"/>
</dbReference>
<proteinExistence type="predicted"/>